<evidence type="ECO:0000313" key="1">
    <source>
        <dbReference type="EMBL" id="ETN68721.1"/>
    </source>
</evidence>
<keyword evidence="2" id="KW-1185">Reference proteome</keyword>
<protein>
    <submittedName>
        <fullName evidence="1">Uncharacterized protein</fullName>
    </submittedName>
</protein>
<organism evidence="1 2">
    <name type="scientific">Necator americanus</name>
    <name type="common">Human hookworm</name>
    <dbReference type="NCBI Taxonomy" id="51031"/>
    <lineage>
        <taxon>Eukaryota</taxon>
        <taxon>Metazoa</taxon>
        <taxon>Ecdysozoa</taxon>
        <taxon>Nematoda</taxon>
        <taxon>Chromadorea</taxon>
        <taxon>Rhabditida</taxon>
        <taxon>Rhabditina</taxon>
        <taxon>Rhabditomorpha</taxon>
        <taxon>Strongyloidea</taxon>
        <taxon>Ancylostomatidae</taxon>
        <taxon>Bunostominae</taxon>
        <taxon>Necator</taxon>
    </lineage>
</organism>
<dbReference type="KEGG" id="nai:NECAME_15673"/>
<name>W2SIM6_NECAM</name>
<sequence length="142" mass="16206">MRLATLLVAPKNSSDYEAIESLYDLCPEENLSQKDNSSETLRMLASDHSSMTSFMRGLESAINWPKALAFLFNDPIHVISEEPWILLGLQRWFGGGAPPERERTTSPSRAISPYRDENDYATIDRLRYGKKECTFFSTFPLH</sequence>
<dbReference type="Proteomes" id="UP000053676">
    <property type="component" value="Unassembled WGS sequence"/>
</dbReference>
<dbReference type="EMBL" id="KI669212">
    <property type="protein sequence ID" value="ETN68721.1"/>
    <property type="molecule type" value="Genomic_DNA"/>
</dbReference>
<dbReference type="AlphaFoldDB" id="W2SIM6"/>
<gene>
    <name evidence="1" type="ORF">NECAME_15673</name>
</gene>
<evidence type="ECO:0000313" key="2">
    <source>
        <dbReference type="Proteomes" id="UP000053676"/>
    </source>
</evidence>
<accession>W2SIM6</accession>
<reference evidence="2" key="1">
    <citation type="journal article" date="2014" name="Nat. Genet.">
        <title>Genome of the human hookworm Necator americanus.</title>
        <authorList>
            <person name="Tang Y.T."/>
            <person name="Gao X."/>
            <person name="Rosa B.A."/>
            <person name="Abubucker S."/>
            <person name="Hallsworth-Pepin K."/>
            <person name="Martin J."/>
            <person name="Tyagi R."/>
            <person name="Heizer E."/>
            <person name="Zhang X."/>
            <person name="Bhonagiri-Palsikar V."/>
            <person name="Minx P."/>
            <person name="Warren W.C."/>
            <person name="Wang Q."/>
            <person name="Zhan B."/>
            <person name="Hotez P.J."/>
            <person name="Sternberg P.W."/>
            <person name="Dougall A."/>
            <person name="Gaze S.T."/>
            <person name="Mulvenna J."/>
            <person name="Sotillo J."/>
            <person name="Ranganathan S."/>
            <person name="Rabelo E.M."/>
            <person name="Wilson R.K."/>
            <person name="Felgner P.L."/>
            <person name="Bethony J."/>
            <person name="Hawdon J.M."/>
            <person name="Gasser R.B."/>
            <person name="Loukas A."/>
            <person name="Mitreva M."/>
        </authorList>
    </citation>
    <scope>NUCLEOTIDE SEQUENCE [LARGE SCALE GENOMIC DNA]</scope>
</reference>
<proteinExistence type="predicted"/>